<accession>Q60BM1</accession>
<protein>
    <submittedName>
        <fullName evidence="2">Uncharacterized protein</fullName>
    </submittedName>
</protein>
<dbReference type="HOGENOM" id="CLU_778031_0_0_6"/>
<reference evidence="2 3" key="1">
    <citation type="journal article" date="2004" name="PLoS Biol.">
        <title>Genomic insights into methanotrophy: the complete genome sequence of Methylococcus capsulatus (Bath).</title>
        <authorList>
            <person name="Ward N.L."/>
            <person name="Larsen O."/>
            <person name="Sakwa J."/>
            <person name="Bruseth L."/>
            <person name="Khouri H.M."/>
            <person name="Durkin A.S."/>
            <person name="Dimitrov G."/>
            <person name="Jiang L."/>
            <person name="Scanlan D."/>
            <person name="Kang K.H."/>
            <person name="Lewis M.R."/>
            <person name="Nelson K.E."/>
            <person name="Methe B.A."/>
            <person name="Wu M."/>
            <person name="Heidelberg J.F."/>
            <person name="Paulsen I.T."/>
            <person name="Fouts D.E."/>
            <person name="Ravel J."/>
            <person name="Tettelin H."/>
            <person name="Ren Q."/>
            <person name="Read T.D."/>
            <person name="DeBoy R.T."/>
            <person name="Seshadri R."/>
            <person name="Salzberg S.L."/>
            <person name="Jensen H.B."/>
            <person name="Birkeland N.K."/>
            <person name="Nelson W.C."/>
            <person name="Dodson R.J."/>
            <person name="Grindhaug S.H."/>
            <person name="Holt I.E."/>
            <person name="Eidhammer I."/>
            <person name="Jonasen I."/>
            <person name="Vanaken S."/>
            <person name="Utterback T.R."/>
            <person name="Feldblyum T.V."/>
            <person name="Fraser C.M."/>
            <person name="Lillehaug J.R."/>
            <person name="Eisen J.A."/>
        </authorList>
    </citation>
    <scope>NUCLEOTIDE SEQUENCE [LARGE SCALE GENOMIC DNA]</scope>
    <source>
        <strain evidence="3">ATCC 33009 / NCIMB 11132 / Bath</strain>
    </source>
</reference>
<evidence type="ECO:0000313" key="3">
    <source>
        <dbReference type="Proteomes" id="UP000006821"/>
    </source>
</evidence>
<dbReference type="AlphaFoldDB" id="Q60BM1"/>
<evidence type="ECO:0000256" key="1">
    <source>
        <dbReference type="SAM" id="MobiDB-lite"/>
    </source>
</evidence>
<sequence>MALYRRCRTDRPAGSLPAGGREWPGSGRLVREVAIPGLFLPVWRRRRAASQEGYVRVSRKLTVSVALALAQILRQVAQIHVHAVAHRRMPAGLADDAAVGIDHLAAAATTAGLLDVHLELEIDVVFLAGIAVLGIAAHGHGQPVFLPALECQRAADAGHGLRTDTVGRHVARVRFAGPRGEQPAPERRCGLELARIPVQVRPLVLVAAPDGEGGDEVALGRIAADIAFGVDGDVELAQTLRFQTAQVDEEPFRMHGPAVAGSGYGAGRRIGRRVAPGHGLGGRDAGGRAAVAGGVDGLAGIDRERRGAGLGVLFLEHKFRGVGDAVAGDDFDGFRRGRGADEPQGQGGDNSFHRES</sequence>
<dbReference type="STRING" id="243233.MCA0445"/>
<dbReference type="Proteomes" id="UP000006821">
    <property type="component" value="Chromosome"/>
</dbReference>
<proteinExistence type="predicted"/>
<evidence type="ECO:0000313" key="2">
    <source>
        <dbReference type="EMBL" id="AAU90364.1"/>
    </source>
</evidence>
<organism evidence="2 3">
    <name type="scientific">Methylococcus capsulatus (strain ATCC 33009 / NCIMB 11132 / Bath)</name>
    <dbReference type="NCBI Taxonomy" id="243233"/>
    <lineage>
        <taxon>Bacteria</taxon>
        <taxon>Pseudomonadati</taxon>
        <taxon>Pseudomonadota</taxon>
        <taxon>Gammaproteobacteria</taxon>
        <taxon>Methylococcales</taxon>
        <taxon>Methylococcaceae</taxon>
        <taxon>Methylococcus</taxon>
    </lineage>
</organism>
<dbReference type="KEGG" id="mca:MCA0445"/>
<dbReference type="EMBL" id="AE017282">
    <property type="protein sequence ID" value="AAU90364.1"/>
    <property type="molecule type" value="Genomic_DNA"/>
</dbReference>
<feature type="region of interest" description="Disordered" evidence="1">
    <location>
        <begin position="334"/>
        <end position="356"/>
    </location>
</feature>
<name>Q60BM1_METCA</name>
<gene>
    <name evidence="2" type="ordered locus">MCA0445</name>
</gene>